<dbReference type="InterPro" id="IPR027806">
    <property type="entry name" value="HARBI1_dom"/>
</dbReference>
<keyword evidence="5" id="KW-0479">Metal-binding</keyword>
<dbReference type="GO" id="GO:0046872">
    <property type="term" value="F:metal ion binding"/>
    <property type="evidence" value="ECO:0007669"/>
    <property type="project" value="UniProtKB-KW"/>
</dbReference>
<dbReference type="GO" id="GO:0005634">
    <property type="term" value="C:nucleus"/>
    <property type="evidence" value="ECO:0007669"/>
    <property type="project" value="UniProtKB-SubCell"/>
</dbReference>
<evidence type="ECO:0000256" key="6">
    <source>
        <dbReference type="ARBA" id="ARBA00022801"/>
    </source>
</evidence>
<proteinExistence type="inferred from homology"/>
<dbReference type="PANTHER" id="PTHR22930">
    <property type="match status" value="1"/>
</dbReference>
<dbReference type="Proteomes" id="UP000241890">
    <property type="component" value="Unassembled WGS sequence"/>
</dbReference>
<dbReference type="GO" id="GO:0016787">
    <property type="term" value="F:hydrolase activity"/>
    <property type="evidence" value="ECO:0007669"/>
    <property type="project" value="UniProtKB-KW"/>
</dbReference>
<evidence type="ECO:0000256" key="5">
    <source>
        <dbReference type="ARBA" id="ARBA00022723"/>
    </source>
</evidence>
<dbReference type="EMBL" id="BEYU01000371">
    <property type="protein sequence ID" value="GBG35166.1"/>
    <property type="molecule type" value="Genomic_DNA"/>
</dbReference>
<reference evidence="9 10" key="1">
    <citation type="submission" date="2017-12" db="EMBL/GenBank/DDBJ databases">
        <title>Sequencing, de novo assembly and annotation of complete genome of a new Thraustochytrid species, strain FCC1311.</title>
        <authorList>
            <person name="Sedici K."/>
            <person name="Godart F."/>
            <person name="Aiese Cigliano R."/>
            <person name="Sanseverino W."/>
            <person name="Barakat M."/>
            <person name="Ortet P."/>
            <person name="Marechal E."/>
            <person name="Cagnac O."/>
            <person name="Amato A."/>
        </authorList>
    </citation>
    <scope>NUCLEOTIDE SEQUENCE [LARGE SCALE GENOMIC DNA]</scope>
</reference>
<comment type="similarity">
    <text evidence="3">Belongs to the HARBI1 family.</text>
</comment>
<keyword evidence="10" id="KW-1185">Reference proteome</keyword>
<evidence type="ECO:0000313" key="9">
    <source>
        <dbReference type="EMBL" id="GBG35166.1"/>
    </source>
</evidence>
<evidence type="ECO:0000313" key="10">
    <source>
        <dbReference type="Proteomes" id="UP000241890"/>
    </source>
</evidence>
<evidence type="ECO:0000256" key="3">
    <source>
        <dbReference type="ARBA" id="ARBA00006958"/>
    </source>
</evidence>
<dbReference type="Pfam" id="PF13359">
    <property type="entry name" value="DDE_Tnp_4"/>
    <property type="match status" value="1"/>
</dbReference>
<comment type="caution">
    <text evidence="9">The sequence shown here is derived from an EMBL/GenBank/DDBJ whole genome shotgun (WGS) entry which is preliminary data.</text>
</comment>
<protein>
    <submittedName>
        <fullName evidence="9">Protein ALP1-like</fullName>
    </submittedName>
</protein>
<dbReference type="AlphaFoldDB" id="A0A2R5GWE9"/>
<name>A0A2R5GWE9_9STRA</name>
<organism evidence="9 10">
    <name type="scientific">Hondaea fermentalgiana</name>
    <dbReference type="NCBI Taxonomy" id="2315210"/>
    <lineage>
        <taxon>Eukaryota</taxon>
        <taxon>Sar</taxon>
        <taxon>Stramenopiles</taxon>
        <taxon>Bigyra</taxon>
        <taxon>Labyrinthulomycetes</taxon>
        <taxon>Thraustochytrida</taxon>
        <taxon>Thraustochytriidae</taxon>
        <taxon>Hondaea</taxon>
    </lineage>
</organism>
<keyword evidence="7" id="KW-0539">Nucleus</keyword>
<keyword evidence="6" id="KW-0378">Hydrolase</keyword>
<evidence type="ECO:0000256" key="4">
    <source>
        <dbReference type="ARBA" id="ARBA00022722"/>
    </source>
</evidence>
<keyword evidence="4" id="KW-0540">Nuclease</keyword>
<evidence type="ECO:0000256" key="1">
    <source>
        <dbReference type="ARBA" id="ARBA00001968"/>
    </source>
</evidence>
<accession>A0A2R5GWE9</accession>
<comment type="cofactor">
    <cofactor evidence="1">
        <name>a divalent metal cation</name>
        <dbReference type="ChEBI" id="CHEBI:60240"/>
    </cofactor>
</comment>
<dbReference type="PANTHER" id="PTHR22930:SF85">
    <property type="entry name" value="GH03217P-RELATED"/>
    <property type="match status" value="1"/>
</dbReference>
<dbReference type="InParanoid" id="A0A2R5GWE9"/>
<evidence type="ECO:0000256" key="2">
    <source>
        <dbReference type="ARBA" id="ARBA00004123"/>
    </source>
</evidence>
<evidence type="ECO:0000256" key="7">
    <source>
        <dbReference type="ARBA" id="ARBA00023242"/>
    </source>
</evidence>
<comment type="subcellular location">
    <subcellularLocation>
        <location evidence="2">Nucleus</location>
    </subcellularLocation>
</comment>
<feature type="domain" description="DDE Tnp4" evidence="8">
    <location>
        <begin position="136"/>
        <end position="277"/>
    </location>
</feature>
<dbReference type="GO" id="GO:0004518">
    <property type="term" value="F:nuclease activity"/>
    <property type="evidence" value="ECO:0007669"/>
    <property type="project" value="UniProtKB-KW"/>
</dbReference>
<evidence type="ECO:0000259" key="8">
    <source>
        <dbReference type="Pfam" id="PF13359"/>
    </source>
</evidence>
<gene>
    <name evidence="9" type="ORF">FCC1311_113892</name>
</gene>
<dbReference type="OrthoDB" id="165537at2759"/>
<sequence length="300" mass="33763">MFYGMFRMWPKHVESFFTKLTEGANIRDLFKRNKEAGVGRGFCEPICILACLILYCAGRDCHVISLVMNISTSCAIRNVAEARDIVCNRRHLFVPDGISAFDTVEKRSKLAEGFNRLTFGAARGIKTMQNCIGAFDGMLLEVDRQIVVPNDRGMRNHKTTKSAVNVQACVDARRRFTMFHVDSSGSTNDALAFSLSPLGRWLQESRPDLGDFWFIGDGGYALDDHVMIPYRQYSCHAGVTADQARGFNIKASSLRSPVECAFGIFKDKWRVFRTPLHFGYFTYCILVHSKQLQLTLVGGI</sequence>
<dbReference type="InterPro" id="IPR045249">
    <property type="entry name" value="HARBI1-like"/>
</dbReference>